<protein>
    <submittedName>
        <fullName evidence="2">Uncharacterized protein</fullName>
    </submittedName>
</protein>
<feature type="transmembrane region" description="Helical" evidence="1">
    <location>
        <begin position="199"/>
        <end position="218"/>
    </location>
</feature>
<evidence type="ECO:0000256" key="1">
    <source>
        <dbReference type="SAM" id="Phobius"/>
    </source>
</evidence>
<keyword evidence="1" id="KW-0472">Membrane</keyword>
<evidence type="ECO:0000313" key="3">
    <source>
        <dbReference type="Proteomes" id="UP000198956"/>
    </source>
</evidence>
<feature type="transmembrane region" description="Helical" evidence="1">
    <location>
        <begin position="26"/>
        <end position="42"/>
    </location>
</feature>
<organism evidence="2 3">
    <name type="scientific">Aneurinibacillus thermoaerophilus</name>
    <dbReference type="NCBI Taxonomy" id="143495"/>
    <lineage>
        <taxon>Bacteria</taxon>
        <taxon>Bacillati</taxon>
        <taxon>Bacillota</taxon>
        <taxon>Bacilli</taxon>
        <taxon>Bacillales</taxon>
        <taxon>Paenibacillaceae</taxon>
        <taxon>Aneurinibacillus group</taxon>
        <taxon>Aneurinibacillus</taxon>
    </lineage>
</organism>
<feature type="transmembrane region" description="Helical" evidence="1">
    <location>
        <begin position="54"/>
        <end position="81"/>
    </location>
</feature>
<feature type="transmembrane region" description="Helical" evidence="1">
    <location>
        <begin position="93"/>
        <end position="112"/>
    </location>
</feature>
<dbReference type="EMBL" id="FNDE01000053">
    <property type="protein sequence ID" value="SDH75923.1"/>
    <property type="molecule type" value="Genomic_DNA"/>
</dbReference>
<accession>A0A1G8F1A9</accession>
<dbReference type="InterPro" id="IPR045393">
    <property type="entry name" value="DUF6518"/>
</dbReference>
<feature type="transmembrane region" description="Helical" evidence="1">
    <location>
        <begin position="118"/>
        <end position="138"/>
    </location>
</feature>
<feature type="transmembrane region" description="Helical" evidence="1">
    <location>
        <begin position="145"/>
        <end position="163"/>
    </location>
</feature>
<dbReference type="Pfam" id="PF20128">
    <property type="entry name" value="DUF6518"/>
    <property type="match status" value="1"/>
</dbReference>
<proteinExistence type="predicted"/>
<reference evidence="2 3" key="1">
    <citation type="submission" date="2016-10" db="EMBL/GenBank/DDBJ databases">
        <authorList>
            <person name="de Groot N.N."/>
        </authorList>
    </citation>
    <scope>NUCLEOTIDE SEQUENCE [LARGE SCALE GENOMIC DNA]</scope>
    <source>
        <strain evidence="2 3">L 420-91</strain>
    </source>
</reference>
<sequence>MNLSIIELLSKIRGEQTASITMQQKTLQVLLSFSFGVLLGFISKYSDTIPSNGLLGYILGIISDITTRLGIWVLLATIIAVWSNNPRIGAIKVFAFFVGMLLMYYIYSMWLFGFFPTYYFIHWGVIALASPIAAYIVWFSRGNGWIAAFCAAMPIGLLVSTGYPFFYTFAITHGFEILFSVILFIILPTNQKQRLRIFTSMLFIMFIIRNSNILSYLFGGL</sequence>
<keyword evidence="1" id="KW-0812">Transmembrane</keyword>
<keyword evidence="1" id="KW-1133">Transmembrane helix</keyword>
<feature type="transmembrane region" description="Helical" evidence="1">
    <location>
        <begin position="169"/>
        <end position="187"/>
    </location>
</feature>
<evidence type="ECO:0000313" key="2">
    <source>
        <dbReference type="EMBL" id="SDH75923.1"/>
    </source>
</evidence>
<gene>
    <name evidence="2" type="ORF">SAMN04489735_105311</name>
</gene>
<dbReference type="Proteomes" id="UP000198956">
    <property type="component" value="Unassembled WGS sequence"/>
</dbReference>
<name>A0A1G8F1A9_ANETH</name>
<dbReference type="AlphaFoldDB" id="A0A1G8F1A9"/>